<name>A0ABR5A0S9_9BACL</name>
<protein>
    <recommendedName>
        <fullName evidence="4">Sporulation protein</fullName>
    </recommendedName>
</protein>
<accession>A0ABR5A0S9</accession>
<dbReference type="EMBL" id="JXAL01000028">
    <property type="protein sequence ID" value="KIL34664.1"/>
    <property type="molecule type" value="Genomic_DNA"/>
</dbReference>
<dbReference type="Pfam" id="PF09580">
    <property type="entry name" value="Spore_YhcN_YlaJ"/>
    <property type="match status" value="1"/>
</dbReference>
<evidence type="ECO:0008006" key="4">
    <source>
        <dbReference type="Google" id="ProtNLM"/>
    </source>
</evidence>
<feature type="compositionally biased region" description="Polar residues" evidence="1">
    <location>
        <begin position="17"/>
        <end position="28"/>
    </location>
</feature>
<gene>
    <name evidence="2" type="ORF">SD71_18525</name>
</gene>
<feature type="compositionally biased region" description="Low complexity" evidence="1">
    <location>
        <begin position="29"/>
        <end position="38"/>
    </location>
</feature>
<dbReference type="InterPro" id="IPR014247">
    <property type="entry name" value="Spore_lipoprot_YhcN/YlaJ"/>
</dbReference>
<dbReference type="InterPro" id="IPR019076">
    <property type="entry name" value="Spore_lipoprot_YhcN/YlaJ-like"/>
</dbReference>
<feature type="region of interest" description="Disordered" evidence="1">
    <location>
        <begin position="1"/>
        <end position="40"/>
    </location>
</feature>
<dbReference type="NCBIfam" id="TIGR02898">
    <property type="entry name" value="spore_YhcN_YlaJ"/>
    <property type="match status" value="1"/>
</dbReference>
<evidence type="ECO:0000256" key="1">
    <source>
        <dbReference type="SAM" id="MobiDB-lite"/>
    </source>
</evidence>
<evidence type="ECO:0000313" key="3">
    <source>
        <dbReference type="Proteomes" id="UP000054526"/>
    </source>
</evidence>
<reference evidence="2 3" key="1">
    <citation type="submission" date="2014-12" db="EMBL/GenBank/DDBJ databases">
        <title>Draft genome sequence of Cohnella kolymensis strain B-2846.</title>
        <authorList>
            <person name="Karlyshev A.V."/>
            <person name="Kudryashova E.B."/>
        </authorList>
    </citation>
    <scope>NUCLEOTIDE SEQUENCE [LARGE SCALE GENOMIC DNA]</scope>
    <source>
        <strain evidence="2 3">VKM B-2846</strain>
    </source>
</reference>
<feature type="region of interest" description="Disordered" evidence="1">
    <location>
        <begin position="146"/>
        <end position="166"/>
    </location>
</feature>
<evidence type="ECO:0000313" key="2">
    <source>
        <dbReference type="EMBL" id="KIL34664.1"/>
    </source>
</evidence>
<dbReference type="Proteomes" id="UP000054526">
    <property type="component" value="Unassembled WGS sequence"/>
</dbReference>
<keyword evidence="3" id="KW-1185">Reference proteome</keyword>
<organism evidence="2 3">
    <name type="scientific">Cohnella kolymensis</name>
    <dbReference type="NCBI Taxonomy" id="1590652"/>
    <lineage>
        <taxon>Bacteria</taxon>
        <taxon>Bacillati</taxon>
        <taxon>Bacillota</taxon>
        <taxon>Bacilli</taxon>
        <taxon>Bacillales</taxon>
        <taxon>Paenibacillaceae</taxon>
        <taxon>Cohnella</taxon>
    </lineage>
</organism>
<comment type="caution">
    <text evidence="2">The sequence shown here is derived from an EMBL/GenBank/DDBJ whole genome shotgun (WGS) entry which is preliminary data.</text>
</comment>
<proteinExistence type="predicted"/>
<sequence length="166" mass="17529">MLALGLTGCGNGDQERAQSGSQRPQSMTNSGNGNNNNGTDVATHLEMLARGVPGVNDANCVIFGNYAIVGIDVGEKMDRSHVGTLKYAVAEAFRKDPVGIDALVTADIDLTQRIREIRADVNNGRPVAGFTEELADIVGRLMPQIPRGIVPPRGPDNVGTNNANHP</sequence>